<keyword evidence="2" id="KW-0694">RNA-binding</keyword>
<protein>
    <submittedName>
        <fullName evidence="6">K Homology domain-containing protein</fullName>
    </submittedName>
</protein>
<dbReference type="PANTHER" id="PTHR10627:SF69">
    <property type="entry name" value="PROTEIN BICAUDAL C"/>
    <property type="match status" value="1"/>
</dbReference>
<dbReference type="InterPro" id="IPR036612">
    <property type="entry name" value="KH_dom_type_1_sf"/>
</dbReference>
<dbReference type="Gene3D" id="3.30.310.270">
    <property type="match status" value="2"/>
</dbReference>
<dbReference type="GO" id="GO:0003723">
    <property type="term" value="F:RNA binding"/>
    <property type="evidence" value="ECO:0007669"/>
    <property type="project" value="UniProtKB-UniRule"/>
</dbReference>
<feature type="compositionally biased region" description="Polar residues" evidence="3">
    <location>
        <begin position="36"/>
        <end position="51"/>
    </location>
</feature>
<dbReference type="SMART" id="SM00322">
    <property type="entry name" value="KH"/>
    <property type="match status" value="2"/>
</dbReference>
<evidence type="ECO:0000313" key="5">
    <source>
        <dbReference type="Proteomes" id="UP000887566"/>
    </source>
</evidence>
<organism evidence="5 6">
    <name type="scientific">Plectus sambesii</name>
    <dbReference type="NCBI Taxonomy" id="2011161"/>
    <lineage>
        <taxon>Eukaryota</taxon>
        <taxon>Metazoa</taxon>
        <taxon>Ecdysozoa</taxon>
        <taxon>Nematoda</taxon>
        <taxon>Chromadorea</taxon>
        <taxon>Plectida</taxon>
        <taxon>Plectina</taxon>
        <taxon>Plectoidea</taxon>
        <taxon>Plectidae</taxon>
        <taxon>Plectus</taxon>
    </lineage>
</organism>
<evidence type="ECO:0000256" key="2">
    <source>
        <dbReference type="PROSITE-ProRule" id="PRU00117"/>
    </source>
</evidence>
<proteinExistence type="predicted"/>
<keyword evidence="1" id="KW-0677">Repeat</keyword>
<evidence type="ECO:0000259" key="4">
    <source>
        <dbReference type="SMART" id="SM00322"/>
    </source>
</evidence>
<dbReference type="PANTHER" id="PTHR10627">
    <property type="entry name" value="SCP160"/>
    <property type="match status" value="1"/>
</dbReference>
<feature type="domain" description="K Homology" evidence="4">
    <location>
        <begin position="223"/>
        <end position="294"/>
    </location>
</feature>
<accession>A0A914UNN9</accession>
<dbReference type="Proteomes" id="UP000887566">
    <property type="component" value="Unplaced"/>
</dbReference>
<dbReference type="InterPro" id="IPR047554">
    <property type="entry name" value="BICC1_KH-I_rpt2"/>
</dbReference>
<name>A0A914UNN9_9BILA</name>
<feature type="region of interest" description="Disordered" evidence="3">
    <location>
        <begin position="19"/>
        <end position="54"/>
    </location>
</feature>
<dbReference type="InterPro" id="IPR004087">
    <property type="entry name" value="KH_dom"/>
</dbReference>
<evidence type="ECO:0000313" key="6">
    <source>
        <dbReference type="WBParaSite" id="PSAMB.scaffold11404size3375.g34109.t1"/>
    </source>
</evidence>
<feature type="domain" description="K Homology" evidence="4">
    <location>
        <begin position="71"/>
        <end position="144"/>
    </location>
</feature>
<dbReference type="GO" id="GO:0005737">
    <property type="term" value="C:cytoplasm"/>
    <property type="evidence" value="ECO:0007669"/>
    <property type="project" value="TreeGrafter"/>
</dbReference>
<evidence type="ECO:0000256" key="1">
    <source>
        <dbReference type="ARBA" id="ARBA00022737"/>
    </source>
</evidence>
<evidence type="ECO:0000256" key="3">
    <source>
        <dbReference type="SAM" id="MobiDB-lite"/>
    </source>
</evidence>
<dbReference type="InterPro" id="IPR004088">
    <property type="entry name" value="KH_dom_type_1"/>
</dbReference>
<dbReference type="Pfam" id="PF00013">
    <property type="entry name" value="KH_1"/>
    <property type="match status" value="2"/>
</dbReference>
<reference evidence="6" key="1">
    <citation type="submission" date="2022-11" db="UniProtKB">
        <authorList>
            <consortium name="WormBaseParasite"/>
        </authorList>
    </citation>
    <scope>IDENTIFICATION</scope>
</reference>
<keyword evidence="5" id="KW-1185">Reference proteome</keyword>
<dbReference type="WBParaSite" id="PSAMB.scaffold11404size3375.g34109.t1">
    <property type="protein sequence ID" value="PSAMB.scaffold11404size3375.g34109.t1"/>
    <property type="gene ID" value="PSAMB.scaffold11404size3375.g34109"/>
</dbReference>
<dbReference type="AlphaFoldDB" id="A0A914UNN9"/>
<dbReference type="SUPFAM" id="SSF54791">
    <property type="entry name" value="Eukaryotic type KH-domain (KH-domain type I)"/>
    <property type="match status" value="2"/>
</dbReference>
<dbReference type="CDD" id="cd22421">
    <property type="entry name" value="KH-I_BICC1_rpt2"/>
    <property type="match status" value="1"/>
</dbReference>
<sequence length="518" mass="57858">MSYRHPILLRQRFAPVRNQPSYNSYDYEESDENHPPTFQNNDRPEPATSSFPPRKSFIDTIVTRNDEYWQNRVTLKLDVPFTDHSHIIGRGGKNTQAVMKQTACHIHFPDSNKNHDSDKSNQVSIAGPIGKVETARSRIRGLAPLSISFELKGMLPTVNVDQLVADACLEKTLGFAELNIVVRTNRASGQPYCLVRGSAHQMDMMIEACEALRRLFFPPDTPVSYSTSLEVLPAQQASVIGRNGRHIDWIAQKTGATVHFPSASDCQRGASTFYIAGSINAILDARKHILGLLPVLLTFEVRKGNAKAVQPDPAVVEQLLGVTLTVKYRPNGGDQGAKAVTVRSCEYNLTNVYAVRAHLVDSTDEVVLCADYDFMRDMRAVIEQPIGQPSSPNHTDANACFPPPMQSLTPSHLASTHPLLFNGFNQFLLQQNGINMPLHQLTTASYMQQQLGLPPPQSMLMAQQQQQYAQQSQYQIQPQLYANSLMQQQHTSLPMKQWMMSEHDRTDCQSAEMEGSAW</sequence>
<dbReference type="PROSITE" id="PS50084">
    <property type="entry name" value="KH_TYPE_1"/>
    <property type="match status" value="2"/>
</dbReference>